<evidence type="ECO:0000313" key="1">
    <source>
        <dbReference type="EMBL" id="SOQ55533.1"/>
    </source>
</evidence>
<protein>
    <submittedName>
        <fullName evidence="1">SFRICE_016041</fullName>
    </submittedName>
</protein>
<proteinExistence type="predicted"/>
<dbReference type="AlphaFoldDB" id="A0A2H1WR49"/>
<organism evidence="1">
    <name type="scientific">Spodoptera frugiperda</name>
    <name type="common">Fall armyworm</name>
    <dbReference type="NCBI Taxonomy" id="7108"/>
    <lineage>
        <taxon>Eukaryota</taxon>
        <taxon>Metazoa</taxon>
        <taxon>Ecdysozoa</taxon>
        <taxon>Arthropoda</taxon>
        <taxon>Hexapoda</taxon>
        <taxon>Insecta</taxon>
        <taxon>Pterygota</taxon>
        <taxon>Neoptera</taxon>
        <taxon>Endopterygota</taxon>
        <taxon>Lepidoptera</taxon>
        <taxon>Glossata</taxon>
        <taxon>Ditrysia</taxon>
        <taxon>Noctuoidea</taxon>
        <taxon>Noctuidae</taxon>
        <taxon>Amphipyrinae</taxon>
        <taxon>Spodoptera</taxon>
    </lineage>
</organism>
<reference evidence="1" key="1">
    <citation type="submission" date="2016-07" db="EMBL/GenBank/DDBJ databases">
        <authorList>
            <person name="Bretaudeau A."/>
        </authorList>
    </citation>
    <scope>NUCLEOTIDE SEQUENCE</scope>
    <source>
        <strain evidence="1">Rice</strain>
        <tissue evidence="1">Whole body</tissue>
    </source>
</reference>
<name>A0A2H1WR49_SPOFR</name>
<dbReference type="EMBL" id="ODYU01010433">
    <property type="protein sequence ID" value="SOQ55533.1"/>
    <property type="molecule type" value="Genomic_DNA"/>
</dbReference>
<accession>A0A2H1WR49</accession>
<gene>
    <name evidence="1" type="ORF">SFRICE_016041</name>
</gene>
<sequence length="136" mass="15038">MEDNLSQLVSTFLWYKQVNEQTDHLIASNLHRLRTPETPETLQVRCQPFGGLLNNRGLERLGRDEGGIIGNPLASLTQQNTTEENNLMTSSTLGEARGSIRLLLTKNHTIHTPALQAGALLSPLGSPQLRILLFLT</sequence>